<proteinExistence type="predicted"/>
<evidence type="ECO:0000313" key="1">
    <source>
        <dbReference type="EMBL" id="MFD0803954.1"/>
    </source>
</evidence>
<reference evidence="2" key="1">
    <citation type="journal article" date="2019" name="Int. J. Syst. Evol. Microbiol.">
        <title>The Global Catalogue of Microorganisms (GCM) 10K type strain sequencing project: providing services to taxonomists for standard genome sequencing and annotation.</title>
        <authorList>
            <consortium name="The Broad Institute Genomics Platform"/>
            <consortium name="The Broad Institute Genome Sequencing Center for Infectious Disease"/>
            <person name="Wu L."/>
            <person name="Ma J."/>
        </authorList>
    </citation>
    <scope>NUCLEOTIDE SEQUENCE [LARGE SCALE GENOMIC DNA]</scope>
    <source>
        <strain evidence="2">CCUG 63369</strain>
    </source>
</reference>
<organism evidence="1 2">
    <name type="scientific">Streptomonospora algeriensis</name>
    <dbReference type="NCBI Taxonomy" id="995084"/>
    <lineage>
        <taxon>Bacteria</taxon>
        <taxon>Bacillati</taxon>
        <taxon>Actinomycetota</taxon>
        <taxon>Actinomycetes</taxon>
        <taxon>Streptosporangiales</taxon>
        <taxon>Nocardiopsidaceae</taxon>
        <taxon>Streptomonospora</taxon>
    </lineage>
</organism>
<name>A0ABW3BNM4_9ACTN</name>
<keyword evidence="2" id="KW-1185">Reference proteome</keyword>
<feature type="non-terminal residue" evidence="1">
    <location>
        <position position="138"/>
    </location>
</feature>
<gene>
    <name evidence="1" type="ORF">ACFQZU_21910</name>
</gene>
<dbReference type="Proteomes" id="UP001596956">
    <property type="component" value="Unassembled WGS sequence"/>
</dbReference>
<sequence length="138" mass="14964">MWGRDTGGCEVDGRLAAGHRLRELWARRSHERRGEPSEDWWTPAVDAVCAAIVRGEGMPEVCERLGQARARADMPIGDALDDLAALFDALGGAQPPFELTAALAAGWVDGGRSRQDCRDPLTGLASAAYLRTRVSELY</sequence>
<evidence type="ECO:0000313" key="2">
    <source>
        <dbReference type="Proteomes" id="UP001596956"/>
    </source>
</evidence>
<dbReference type="EMBL" id="JBHTHR010001239">
    <property type="protein sequence ID" value="MFD0803954.1"/>
    <property type="molecule type" value="Genomic_DNA"/>
</dbReference>
<protein>
    <submittedName>
        <fullName evidence="1">Uncharacterized protein</fullName>
    </submittedName>
</protein>
<accession>A0ABW3BNM4</accession>
<comment type="caution">
    <text evidence="1">The sequence shown here is derived from an EMBL/GenBank/DDBJ whole genome shotgun (WGS) entry which is preliminary data.</text>
</comment>